<keyword evidence="1" id="KW-1133">Transmembrane helix</keyword>
<accession>A0A1J5R7I8</accession>
<keyword evidence="1" id="KW-0812">Transmembrane</keyword>
<feature type="transmembrane region" description="Helical" evidence="1">
    <location>
        <begin position="263"/>
        <end position="284"/>
    </location>
</feature>
<dbReference type="EMBL" id="MLJW01000244">
    <property type="protein sequence ID" value="OIQ91958.1"/>
    <property type="molecule type" value="Genomic_DNA"/>
</dbReference>
<evidence type="ECO:0000313" key="2">
    <source>
        <dbReference type="EMBL" id="OIQ91958.1"/>
    </source>
</evidence>
<proteinExistence type="predicted"/>
<organism evidence="2">
    <name type="scientific">mine drainage metagenome</name>
    <dbReference type="NCBI Taxonomy" id="410659"/>
    <lineage>
        <taxon>unclassified sequences</taxon>
        <taxon>metagenomes</taxon>
        <taxon>ecological metagenomes</taxon>
    </lineage>
</organism>
<name>A0A1J5R7I8_9ZZZZ</name>
<reference evidence="2" key="1">
    <citation type="submission" date="2016-10" db="EMBL/GenBank/DDBJ databases">
        <title>Sequence of Gallionella enrichment culture.</title>
        <authorList>
            <person name="Poehlein A."/>
            <person name="Muehling M."/>
            <person name="Daniel R."/>
        </authorList>
    </citation>
    <scope>NUCLEOTIDE SEQUENCE</scope>
</reference>
<gene>
    <name evidence="2" type="ORF">GALL_260940</name>
</gene>
<comment type="caution">
    <text evidence="2">The sequence shown here is derived from an EMBL/GenBank/DDBJ whole genome shotgun (WGS) entry which is preliminary data.</text>
</comment>
<feature type="transmembrane region" description="Helical" evidence="1">
    <location>
        <begin position="6"/>
        <end position="25"/>
    </location>
</feature>
<dbReference type="InterPro" id="IPR052173">
    <property type="entry name" value="Beta-lactam_resp_regulator"/>
</dbReference>
<sequence length="298" mass="32710">MGRETLLTLLIALFGGLVLQPLALLPWRVPVGTAPVVAERSAWRSLWLPVLPVLAIGAWLCGWALREPDPVTTRFDHGMIIGASLPFLAVVLRAGLRAIWVLVRQPVELPICTIGFLHPRVVFDPQFARVLEEGLIRAALEHERAHARHRDPMRIWLAQLATDLQWPWPWAHRRFCRWLELLEHARDDEARSQGASGTDLAAAVVAAARHARRAPRPTAGAALPGAQAALLGDASTLATRVERLLSPLPEPAHPRGHSVGRDAAVLALLALLLGAVLTWGAVFGNDILHPFLLWTWNA</sequence>
<dbReference type="AlphaFoldDB" id="A0A1J5R7I8"/>
<protein>
    <submittedName>
        <fullName evidence="2">BlaR1 peptidase M56</fullName>
    </submittedName>
</protein>
<dbReference type="PANTHER" id="PTHR34978:SF3">
    <property type="entry name" value="SLR0241 PROTEIN"/>
    <property type="match status" value="1"/>
</dbReference>
<dbReference type="PANTHER" id="PTHR34978">
    <property type="entry name" value="POSSIBLE SENSOR-TRANSDUCER PROTEIN BLAR"/>
    <property type="match status" value="1"/>
</dbReference>
<keyword evidence="1" id="KW-0472">Membrane</keyword>
<evidence type="ECO:0000256" key="1">
    <source>
        <dbReference type="SAM" id="Phobius"/>
    </source>
</evidence>
<feature type="transmembrane region" description="Helical" evidence="1">
    <location>
        <begin position="46"/>
        <end position="65"/>
    </location>
</feature>